<name>A0A1L9MS70_ASPTC</name>
<gene>
    <name evidence="2" type="ORF">ASPTUDRAFT_205113</name>
</gene>
<accession>A0A1L9MS70</accession>
<evidence type="ECO:0000313" key="3">
    <source>
        <dbReference type="Proteomes" id="UP000184304"/>
    </source>
</evidence>
<feature type="domain" description="Multiple myeloma tumor-associated protein 2-like N-terminal" evidence="1">
    <location>
        <begin position="11"/>
        <end position="88"/>
    </location>
</feature>
<dbReference type="OrthoDB" id="5390672at2759"/>
<dbReference type="OMA" id="LMWYAKG"/>
<reference evidence="3" key="1">
    <citation type="journal article" date="2017" name="Genome Biol.">
        <title>Comparative genomics reveals high biological diversity and specific adaptations in the industrially and medically important fungal genus Aspergillus.</title>
        <authorList>
            <person name="de Vries R.P."/>
            <person name="Riley R."/>
            <person name="Wiebenga A."/>
            <person name="Aguilar-Osorio G."/>
            <person name="Amillis S."/>
            <person name="Uchima C.A."/>
            <person name="Anderluh G."/>
            <person name="Asadollahi M."/>
            <person name="Askin M."/>
            <person name="Barry K."/>
            <person name="Battaglia E."/>
            <person name="Bayram O."/>
            <person name="Benocci T."/>
            <person name="Braus-Stromeyer S.A."/>
            <person name="Caldana C."/>
            <person name="Canovas D."/>
            <person name="Cerqueira G.C."/>
            <person name="Chen F."/>
            <person name="Chen W."/>
            <person name="Choi C."/>
            <person name="Clum A."/>
            <person name="Dos Santos R.A."/>
            <person name="Damasio A.R."/>
            <person name="Diallinas G."/>
            <person name="Emri T."/>
            <person name="Fekete E."/>
            <person name="Flipphi M."/>
            <person name="Freyberg S."/>
            <person name="Gallo A."/>
            <person name="Gournas C."/>
            <person name="Habgood R."/>
            <person name="Hainaut M."/>
            <person name="Harispe M.L."/>
            <person name="Henrissat B."/>
            <person name="Hilden K.S."/>
            <person name="Hope R."/>
            <person name="Hossain A."/>
            <person name="Karabika E."/>
            <person name="Karaffa L."/>
            <person name="Karanyi Z."/>
            <person name="Krasevec N."/>
            <person name="Kuo A."/>
            <person name="Kusch H."/>
            <person name="LaButti K."/>
            <person name="Lagendijk E.L."/>
            <person name="Lapidus A."/>
            <person name="Levasseur A."/>
            <person name="Lindquist E."/>
            <person name="Lipzen A."/>
            <person name="Logrieco A.F."/>
            <person name="MacCabe A."/>
            <person name="Maekelae M.R."/>
            <person name="Malavazi I."/>
            <person name="Melin P."/>
            <person name="Meyer V."/>
            <person name="Mielnichuk N."/>
            <person name="Miskei M."/>
            <person name="Molnar A.P."/>
            <person name="Mule G."/>
            <person name="Ngan C.Y."/>
            <person name="Orejas M."/>
            <person name="Orosz E."/>
            <person name="Ouedraogo J.P."/>
            <person name="Overkamp K.M."/>
            <person name="Park H.-S."/>
            <person name="Perrone G."/>
            <person name="Piumi F."/>
            <person name="Punt P.J."/>
            <person name="Ram A.F."/>
            <person name="Ramon A."/>
            <person name="Rauscher S."/>
            <person name="Record E."/>
            <person name="Riano-Pachon D.M."/>
            <person name="Robert V."/>
            <person name="Roehrig J."/>
            <person name="Ruller R."/>
            <person name="Salamov A."/>
            <person name="Salih N.S."/>
            <person name="Samson R.A."/>
            <person name="Sandor E."/>
            <person name="Sanguinetti M."/>
            <person name="Schuetze T."/>
            <person name="Sepcic K."/>
            <person name="Shelest E."/>
            <person name="Sherlock G."/>
            <person name="Sophianopoulou V."/>
            <person name="Squina F.M."/>
            <person name="Sun H."/>
            <person name="Susca A."/>
            <person name="Todd R.B."/>
            <person name="Tsang A."/>
            <person name="Unkles S.E."/>
            <person name="van de Wiele N."/>
            <person name="van Rossen-Uffink D."/>
            <person name="Oliveira J.V."/>
            <person name="Vesth T.C."/>
            <person name="Visser J."/>
            <person name="Yu J.-H."/>
            <person name="Zhou M."/>
            <person name="Andersen M.R."/>
            <person name="Archer D.B."/>
            <person name="Baker S.E."/>
            <person name="Benoit I."/>
            <person name="Brakhage A.A."/>
            <person name="Braus G.H."/>
            <person name="Fischer R."/>
            <person name="Frisvad J.C."/>
            <person name="Goldman G.H."/>
            <person name="Houbraken J."/>
            <person name="Oakley B."/>
            <person name="Pocsi I."/>
            <person name="Scazzocchio C."/>
            <person name="Seiboth B."/>
            <person name="vanKuyk P.A."/>
            <person name="Wortman J."/>
            <person name="Dyer P.S."/>
            <person name="Grigoriev I.V."/>
        </authorList>
    </citation>
    <scope>NUCLEOTIDE SEQUENCE [LARGE SCALE GENOMIC DNA]</scope>
    <source>
        <strain evidence="3">CBS 134.48</strain>
    </source>
</reference>
<dbReference type="Proteomes" id="UP000184304">
    <property type="component" value="Unassembled WGS sequence"/>
</dbReference>
<protein>
    <recommendedName>
        <fullName evidence="1">Multiple myeloma tumor-associated protein 2-like N-terminal domain-containing protein</fullName>
    </recommendedName>
</protein>
<dbReference type="PANTHER" id="PTHR14580:SF0">
    <property type="entry name" value="MULTIPLE MYELOMA TUMOR-ASSOCIATED PROTEIN 2"/>
    <property type="match status" value="1"/>
</dbReference>
<dbReference type="EMBL" id="KV878208">
    <property type="protein sequence ID" value="OJI79896.1"/>
    <property type="molecule type" value="Genomic_DNA"/>
</dbReference>
<evidence type="ECO:0000313" key="2">
    <source>
        <dbReference type="EMBL" id="OJI79896.1"/>
    </source>
</evidence>
<evidence type="ECO:0000259" key="1">
    <source>
        <dbReference type="Pfam" id="PF10159"/>
    </source>
</evidence>
<dbReference type="AlphaFoldDB" id="A0A1L9MS70"/>
<organism evidence="2 3">
    <name type="scientific">Aspergillus tubingensis (strain CBS 134.48)</name>
    <dbReference type="NCBI Taxonomy" id="767770"/>
    <lineage>
        <taxon>Eukaryota</taxon>
        <taxon>Fungi</taxon>
        <taxon>Dikarya</taxon>
        <taxon>Ascomycota</taxon>
        <taxon>Pezizomycotina</taxon>
        <taxon>Eurotiomycetes</taxon>
        <taxon>Eurotiomycetidae</taxon>
        <taxon>Eurotiales</taxon>
        <taxon>Aspergillaceae</taxon>
        <taxon>Aspergillus</taxon>
        <taxon>Aspergillus subgen. Circumdati</taxon>
    </lineage>
</organism>
<keyword evidence="3" id="KW-1185">Reference proteome</keyword>
<proteinExistence type="predicted"/>
<dbReference type="Pfam" id="PF10159">
    <property type="entry name" value="MMtag"/>
    <property type="match status" value="1"/>
</dbReference>
<sequence>MDLVAGVRKEGSRGGRGDFKWSDVKDSAHRENYLGHSVMAPVGRWQQGKDLMWYAKGDGDDEDQARREREEKQRVKEAEEEAMARALGLPIPPKASDNANLKIAMRKKERALGMARPDAAAVVEARGGIESETAQATEIGTGTGNESAGIAGMVRSASDVIAVIATDLEVGRAIVIATTEEDARDHGQGVETGDVTTIGDRERIVIALTREKGILPTTIDDAETRVANPRFA</sequence>
<dbReference type="InterPro" id="IPR039207">
    <property type="entry name" value="MMTAG2-like"/>
</dbReference>
<dbReference type="PANTHER" id="PTHR14580">
    <property type="entry name" value="MULTIPLE MYELOMA TUMOR-ASSOCIATED PROTEIN 2 FAMILY MEMBER"/>
    <property type="match status" value="1"/>
</dbReference>
<dbReference type="InterPro" id="IPR019315">
    <property type="entry name" value="MMTA2_N"/>
</dbReference>
<dbReference type="VEuPathDB" id="FungiDB:ASPTUDRAFT_205113"/>